<dbReference type="Proteomes" id="UP000515563">
    <property type="component" value="Chromosome"/>
</dbReference>
<reference evidence="2" key="1">
    <citation type="submission" date="2019-09" db="EMBL/GenBank/DDBJ databases">
        <title>Antimicrobial potential of Antarctic Bacteria.</title>
        <authorList>
            <person name="Benaud N."/>
            <person name="Edwards R.J."/>
            <person name="Ferrari B.C."/>
        </authorList>
    </citation>
    <scope>NUCLEOTIDE SEQUENCE [LARGE SCALE GENOMIC DNA]</scope>
    <source>
        <strain evidence="2">SPB151</strain>
    </source>
</reference>
<protein>
    <submittedName>
        <fullName evidence="1">Uncharacterized protein</fullName>
    </submittedName>
</protein>
<name>A0A7G6WXB8_9ACTN</name>
<dbReference type="AlphaFoldDB" id="A0A7G6WXB8"/>
<proteinExistence type="predicted"/>
<organism evidence="1 2">
    <name type="scientific">Kribbella qitaiheensis</name>
    <dbReference type="NCBI Taxonomy" id="1544730"/>
    <lineage>
        <taxon>Bacteria</taxon>
        <taxon>Bacillati</taxon>
        <taxon>Actinomycetota</taxon>
        <taxon>Actinomycetes</taxon>
        <taxon>Propionibacteriales</taxon>
        <taxon>Kribbellaceae</taxon>
        <taxon>Kribbella</taxon>
    </lineage>
</organism>
<evidence type="ECO:0000313" key="1">
    <source>
        <dbReference type="EMBL" id="QNE18633.1"/>
    </source>
</evidence>
<keyword evidence="2" id="KW-1185">Reference proteome</keyword>
<reference evidence="1 2" key="2">
    <citation type="journal article" date="2020" name="Microbiol. Resour. Announc.">
        <title>Antarctic desert soil bacteria exhibit high novel natural product potential, evaluated through long-read genome sequencing and comparative genomics.</title>
        <authorList>
            <person name="Benaud N."/>
            <person name="Edwards R.J."/>
            <person name="Amos T.G."/>
            <person name="D'Agostino P.M."/>
            <person name="Gutierrez-Chavez C."/>
            <person name="Montgomery K."/>
            <person name="Nicetic I."/>
            <person name="Ferrari B.C."/>
        </authorList>
    </citation>
    <scope>NUCLEOTIDE SEQUENCE [LARGE SCALE GENOMIC DNA]</scope>
    <source>
        <strain evidence="1 2">SPB151</strain>
    </source>
</reference>
<dbReference type="KEGG" id="kqi:F1D05_12835"/>
<dbReference type="EMBL" id="CP043661">
    <property type="protein sequence ID" value="QNE18633.1"/>
    <property type="molecule type" value="Genomic_DNA"/>
</dbReference>
<evidence type="ECO:0000313" key="2">
    <source>
        <dbReference type="Proteomes" id="UP000515563"/>
    </source>
</evidence>
<accession>A0A7G6WXB8</accession>
<sequence length="109" mass="11942">MALVKKGSRAIVVDGVMYRWRLRGRPTYSQGLCWSPCTFAVEHAEDPGSTLAVTTNQPHPSNWIGQAPKAVLPSDVARAIRLALERGWTPMNSGSPFALDLSQGFTTWT</sequence>
<dbReference type="RefSeq" id="WP_185447925.1">
    <property type="nucleotide sequence ID" value="NZ_CP043661.1"/>
</dbReference>
<gene>
    <name evidence="1" type="ORF">F1D05_12835</name>
</gene>